<evidence type="ECO:0000259" key="8">
    <source>
        <dbReference type="Pfam" id="PF01343"/>
    </source>
</evidence>
<dbReference type="RefSeq" id="WP_407348198.1">
    <property type="nucleotide sequence ID" value="NZ_CP136864.1"/>
</dbReference>
<keyword evidence="5" id="KW-0720">Serine protease</keyword>
<evidence type="ECO:0000256" key="3">
    <source>
        <dbReference type="ARBA" id="ARBA00022670"/>
    </source>
</evidence>
<evidence type="ECO:0000313" key="9">
    <source>
        <dbReference type="EMBL" id="WOJ93552.1"/>
    </source>
</evidence>
<dbReference type="PANTHER" id="PTHR33209:SF1">
    <property type="entry name" value="PEPTIDASE S49 DOMAIN-CONTAINING PROTEIN"/>
    <property type="match status" value="1"/>
</dbReference>
<keyword evidence="7" id="KW-1133">Transmembrane helix</keyword>
<comment type="subcellular location">
    <subcellularLocation>
        <location evidence="1">Membrane</location>
    </subcellularLocation>
</comment>
<dbReference type="SUPFAM" id="SSF52096">
    <property type="entry name" value="ClpP/crotonase"/>
    <property type="match status" value="2"/>
</dbReference>
<accession>A0ABZ0I227</accession>
<feature type="domain" description="Peptidase S49" evidence="8">
    <location>
        <begin position="126"/>
        <end position="274"/>
    </location>
</feature>
<dbReference type="InterPro" id="IPR029045">
    <property type="entry name" value="ClpP/crotonase-like_dom_sf"/>
</dbReference>
<dbReference type="Gene3D" id="3.90.226.10">
    <property type="entry name" value="2-enoyl-CoA Hydratase, Chain A, domain 1"/>
    <property type="match status" value="4"/>
</dbReference>
<feature type="transmembrane region" description="Helical" evidence="7">
    <location>
        <begin position="12"/>
        <end position="36"/>
    </location>
</feature>
<evidence type="ECO:0000256" key="2">
    <source>
        <dbReference type="ARBA" id="ARBA00008683"/>
    </source>
</evidence>
<dbReference type="InterPro" id="IPR004634">
    <property type="entry name" value="Pept_S49_pIV"/>
</dbReference>
<gene>
    <name evidence="9" type="primary">sppA</name>
    <name evidence="9" type="ORF">R0135_17495</name>
</gene>
<keyword evidence="6 7" id="KW-0472">Membrane</keyword>
<keyword evidence="4" id="KW-0378">Hydrolase</keyword>
<dbReference type="InterPro" id="IPR047272">
    <property type="entry name" value="S49_SppA_C"/>
</dbReference>
<evidence type="ECO:0000256" key="5">
    <source>
        <dbReference type="ARBA" id="ARBA00022825"/>
    </source>
</evidence>
<dbReference type="NCBIfam" id="TIGR00706">
    <property type="entry name" value="SppA_dom"/>
    <property type="match status" value="1"/>
</dbReference>
<keyword evidence="7" id="KW-0812">Transmembrane</keyword>
<keyword evidence="3" id="KW-0645">Protease</keyword>
<dbReference type="InterPro" id="IPR047217">
    <property type="entry name" value="S49_SppA_67K_type_N"/>
</dbReference>
<comment type="similarity">
    <text evidence="2">Belongs to the peptidase S49 family.</text>
</comment>
<feature type="domain" description="Peptidase S49" evidence="8">
    <location>
        <begin position="382"/>
        <end position="532"/>
    </location>
</feature>
<evidence type="ECO:0000256" key="4">
    <source>
        <dbReference type="ARBA" id="ARBA00022801"/>
    </source>
</evidence>
<dbReference type="CDD" id="cd07023">
    <property type="entry name" value="S49_Sppa_N_C"/>
    <property type="match status" value="1"/>
</dbReference>
<dbReference type="Pfam" id="PF01343">
    <property type="entry name" value="Peptidase_S49"/>
    <property type="match status" value="2"/>
</dbReference>
<dbReference type="PANTHER" id="PTHR33209">
    <property type="entry name" value="PROTEASE 4"/>
    <property type="match status" value="1"/>
</dbReference>
<dbReference type="InterPro" id="IPR002142">
    <property type="entry name" value="Peptidase_S49"/>
</dbReference>
<organism evidence="9 10">
    <name type="scientific">Congregibacter variabilis</name>
    <dbReference type="NCBI Taxonomy" id="3081200"/>
    <lineage>
        <taxon>Bacteria</taxon>
        <taxon>Pseudomonadati</taxon>
        <taxon>Pseudomonadota</taxon>
        <taxon>Gammaproteobacteria</taxon>
        <taxon>Cellvibrionales</taxon>
        <taxon>Halieaceae</taxon>
        <taxon>Congregibacter</taxon>
    </lineage>
</organism>
<dbReference type="PIRSF" id="PIRSF001217">
    <property type="entry name" value="Protease_4_SppA"/>
    <property type="match status" value="1"/>
</dbReference>
<protein>
    <submittedName>
        <fullName evidence="9">Signal peptide peptidase SppA</fullName>
    </submittedName>
</protein>
<dbReference type="Proteomes" id="UP001626537">
    <property type="component" value="Chromosome"/>
</dbReference>
<evidence type="ECO:0000256" key="1">
    <source>
        <dbReference type="ARBA" id="ARBA00004370"/>
    </source>
</evidence>
<dbReference type="EMBL" id="CP136864">
    <property type="protein sequence ID" value="WOJ93552.1"/>
    <property type="molecule type" value="Genomic_DNA"/>
</dbReference>
<evidence type="ECO:0000256" key="6">
    <source>
        <dbReference type="ARBA" id="ARBA00023136"/>
    </source>
</evidence>
<evidence type="ECO:0000313" key="10">
    <source>
        <dbReference type="Proteomes" id="UP001626537"/>
    </source>
</evidence>
<dbReference type="InterPro" id="IPR004635">
    <property type="entry name" value="Pept_S49_SppA"/>
</dbReference>
<proteinExistence type="inferred from homology"/>
<keyword evidence="10" id="KW-1185">Reference proteome</keyword>
<sequence>MIKRIFLAIWRGLTILRLALANLIFVAILVFLWVTFTGTPEPLLARAALVLDLAGRVVDERSRVEAASLIFAQEPASREILLTDLIDSVELAREDERISALVLELDGLVSIGQSKTTELAEAIARFRASGKPVVAVGDYYSQDQYRLAVEADTVLMHPFGAVALEGFSVYMNYFADALEKLSVTMHVFRAGEYKSIAEPLQRNDMSEGERAVTQEWLRDLWSAYGVAVEDRRGLEPGAVNALLNDFANRLRQEGGNAGRLAVQAGLVDELLDRSQQNEYLTSLVGARDEDGSFAALPFAQYLSRMRQKSLTSGLPTVAIVTAQGNMLPGEQPPGTIGADTLARLLRDTAERKDTKAIVLRVTTGGGSVFASELIRAQIERIRKAGTPVVVSMGSIAASGGYYIATAADRIIATPTTITGSIGVFAAFPTVERLLAKGGIHTDGVGTTDLAGGLRPDRALEPAVADALQQSVDNLYLQFLQLVSEGRSIDVATLDGIAQGRVLSASDALDAGLIDALGSLDYAVQEAATLASLSEDEYEVISIMPEFSSRDLFLQQLSERLGVSRLLAVPGLELLWEPVQQSVDLLESFADPGHMYMRCISCAPE</sequence>
<name>A0ABZ0I227_9GAMM</name>
<dbReference type="NCBIfam" id="TIGR00705">
    <property type="entry name" value="SppA_67K"/>
    <property type="match status" value="1"/>
</dbReference>
<dbReference type="CDD" id="cd07018">
    <property type="entry name" value="S49_SppA_67K_type"/>
    <property type="match status" value="1"/>
</dbReference>
<reference evidence="9 10" key="1">
    <citation type="submission" date="2023-10" db="EMBL/GenBank/DDBJ databases">
        <title>Two novel species belonging to the OM43/NOR5 clade.</title>
        <authorList>
            <person name="Park M."/>
        </authorList>
    </citation>
    <scope>NUCLEOTIDE SEQUENCE [LARGE SCALE GENOMIC DNA]</scope>
    <source>
        <strain evidence="9 10">IMCC43200</strain>
    </source>
</reference>
<evidence type="ECO:0000256" key="7">
    <source>
        <dbReference type="SAM" id="Phobius"/>
    </source>
</evidence>